<comment type="caution">
    <text evidence="2">The sequence shown here is derived from an EMBL/GenBank/DDBJ whole genome shotgun (WGS) entry which is preliminary data.</text>
</comment>
<feature type="region of interest" description="Disordered" evidence="1">
    <location>
        <begin position="132"/>
        <end position="275"/>
    </location>
</feature>
<gene>
    <name evidence="2" type="ORF">L1049_013400</name>
</gene>
<feature type="compositionally biased region" description="Polar residues" evidence="1">
    <location>
        <begin position="132"/>
        <end position="154"/>
    </location>
</feature>
<accession>A0AAP0RLU1</accession>
<proteinExistence type="predicted"/>
<evidence type="ECO:0000313" key="2">
    <source>
        <dbReference type="EMBL" id="KAK9279718.1"/>
    </source>
</evidence>
<sequence length="275" mass="30059">MEHVVCMFYWGGEIIQDPNEGITYNPNEATGLYDIPRQSTLSELVDMLVPIMAENRESVRLKLICRYPYSTPMGMKYKRLLINDNRTLKNVLDIPARYSSLDCVEVYVVKDTPLPDAPLRTLQQPGTVTHLLTQGSDTTAPRPQESHGTGLNTDSGHHTPVHTSLPSFGQCMPETINIEHTGGDSRSPMADPPVEAAADTTQAGTADTTQAAAPDTTQAATADTTQAVTADTTQAATDSSGQRGHAEHRRSHSPESVDLIYRRTKRVTRRPAYGT</sequence>
<name>A0AAP0RLU1_LIQFO</name>
<organism evidence="2 3">
    <name type="scientific">Liquidambar formosana</name>
    <name type="common">Formosan gum</name>
    <dbReference type="NCBI Taxonomy" id="63359"/>
    <lineage>
        <taxon>Eukaryota</taxon>
        <taxon>Viridiplantae</taxon>
        <taxon>Streptophyta</taxon>
        <taxon>Embryophyta</taxon>
        <taxon>Tracheophyta</taxon>
        <taxon>Spermatophyta</taxon>
        <taxon>Magnoliopsida</taxon>
        <taxon>eudicotyledons</taxon>
        <taxon>Gunneridae</taxon>
        <taxon>Pentapetalae</taxon>
        <taxon>Saxifragales</taxon>
        <taxon>Altingiaceae</taxon>
        <taxon>Liquidambar</taxon>
    </lineage>
</organism>
<dbReference type="EMBL" id="JBBPBK010000008">
    <property type="protein sequence ID" value="KAK9279718.1"/>
    <property type="molecule type" value="Genomic_DNA"/>
</dbReference>
<evidence type="ECO:0000256" key="1">
    <source>
        <dbReference type="SAM" id="MobiDB-lite"/>
    </source>
</evidence>
<feature type="compositionally biased region" description="Low complexity" evidence="1">
    <location>
        <begin position="196"/>
        <end position="238"/>
    </location>
</feature>
<reference evidence="2 3" key="1">
    <citation type="journal article" date="2024" name="Plant J.">
        <title>Genome sequences and population genomics reveal climatic adaptation and genomic divergence between two closely related sweetgum species.</title>
        <authorList>
            <person name="Xu W.Q."/>
            <person name="Ren C.Q."/>
            <person name="Zhang X.Y."/>
            <person name="Comes H.P."/>
            <person name="Liu X.H."/>
            <person name="Li Y.G."/>
            <person name="Kettle C.J."/>
            <person name="Jalonen R."/>
            <person name="Gaisberger H."/>
            <person name="Ma Y.Z."/>
            <person name="Qiu Y.X."/>
        </authorList>
    </citation>
    <scope>NUCLEOTIDE SEQUENCE [LARGE SCALE GENOMIC DNA]</scope>
    <source>
        <strain evidence="2">Hangzhou</strain>
    </source>
</reference>
<keyword evidence="3" id="KW-1185">Reference proteome</keyword>
<dbReference type="AlphaFoldDB" id="A0AAP0RLU1"/>
<protein>
    <submittedName>
        <fullName evidence="2">Uncharacterized protein</fullName>
    </submittedName>
</protein>
<dbReference type="Proteomes" id="UP001415857">
    <property type="component" value="Unassembled WGS sequence"/>
</dbReference>
<evidence type="ECO:0000313" key="3">
    <source>
        <dbReference type="Proteomes" id="UP001415857"/>
    </source>
</evidence>